<dbReference type="EMBL" id="CP006773">
    <property type="protein sequence ID" value="AHD00245.1"/>
    <property type="molecule type" value="Genomic_DNA"/>
</dbReference>
<dbReference type="OrthoDB" id="9781757at2"/>
<keyword evidence="8" id="KW-1185">Reference proteome</keyword>
<evidence type="ECO:0000256" key="3">
    <source>
        <dbReference type="ARBA" id="ARBA00022832"/>
    </source>
</evidence>
<evidence type="ECO:0000313" key="7">
    <source>
        <dbReference type="EMBL" id="AHD00245.1"/>
    </source>
</evidence>
<dbReference type="Gene3D" id="3.90.226.10">
    <property type="entry name" value="2-enoyl-CoA Hydratase, Chain A, domain 1"/>
    <property type="match status" value="1"/>
</dbReference>
<organism evidence="7 8">
    <name type="scientific">Leisingera methylohalidivorans DSM 14336</name>
    <dbReference type="NCBI Taxonomy" id="999552"/>
    <lineage>
        <taxon>Bacteria</taxon>
        <taxon>Pseudomonadati</taxon>
        <taxon>Pseudomonadota</taxon>
        <taxon>Alphaproteobacteria</taxon>
        <taxon>Rhodobacterales</taxon>
        <taxon>Roseobacteraceae</taxon>
        <taxon>Leisingera</taxon>
    </lineage>
</organism>
<keyword evidence="7" id="KW-0456">Lyase</keyword>
<dbReference type="PANTHER" id="PTHR43149:SF1">
    <property type="entry name" value="DELTA(3,5)-DELTA(2,4)-DIENOYL-COA ISOMERASE, MITOCHONDRIAL"/>
    <property type="match status" value="1"/>
</dbReference>
<dbReference type="STRING" id="999552.METH_05465"/>
<dbReference type="NCBIfam" id="NF005699">
    <property type="entry name" value="PRK07509.1"/>
    <property type="match status" value="1"/>
</dbReference>
<evidence type="ECO:0000256" key="2">
    <source>
        <dbReference type="ARBA" id="ARBA00005254"/>
    </source>
</evidence>
<evidence type="ECO:0000256" key="4">
    <source>
        <dbReference type="ARBA" id="ARBA00023098"/>
    </source>
</evidence>
<dbReference type="SUPFAM" id="SSF52096">
    <property type="entry name" value="ClpP/crotonase"/>
    <property type="match status" value="1"/>
</dbReference>
<evidence type="ECO:0000313" key="8">
    <source>
        <dbReference type="Proteomes" id="UP000018780"/>
    </source>
</evidence>
<comment type="similarity">
    <text evidence="2 6">Belongs to the enoyl-CoA hydratase/isomerase family.</text>
</comment>
<reference evidence="7 8" key="1">
    <citation type="submission" date="2013-09" db="EMBL/GenBank/DDBJ databases">
        <authorList>
            <consortium name="DOE Joint Genome Institute"/>
            <person name="Klenk H.-P."/>
            <person name="Huntemann M."/>
            <person name="Han J."/>
            <person name="Chen A."/>
            <person name="Kyrpides N."/>
            <person name="Mavromatis K."/>
            <person name="Markowitz V."/>
            <person name="Palaniappan K."/>
            <person name="Ivanova N."/>
            <person name="Schaumberg A."/>
            <person name="Pati A."/>
            <person name="Liolios K."/>
            <person name="Nordberg H.P."/>
            <person name="Cantor M.N."/>
            <person name="Hua S.X."/>
            <person name="Woyke T."/>
        </authorList>
    </citation>
    <scope>NUCLEOTIDE SEQUENCE [LARGE SCALE GENOMIC DNA]</scope>
    <source>
        <strain evidence="7 8">DSM 14336</strain>
    </source>
</reference>
<accession>V9VSE1</accession>
<comment type="pathway">
    <text evidence="1">Lipid metabolism; fatty acid beta-oxidation.</text>
</comment>
<dbReference type="RefSeq" id="WP_024089380.1">
    <property type="nucleotide sequence ID" value="NC_023135.1"/>
</dbReference>
<dbReference type="InterPro" id="IPR045002">
    <property type="entry name" value="Ech1-like"/>
</dbReference>
<dbReference type="PATRIC" id="fig|999552.6.peg.1098"/>
<dbReference type="HOGENOM" id="CLU_009834_7_0_5"/>
<dbReference type="Pfam" id="PF00378">
    <property type="entry name" value="ECH_1"/>
    <property type="match status" value="1"/>
</dbReference>
<protein>
    <submittedName>
        <fullName evidence="7">Enoyl-CoA hydratase</fullName>
        <ecNumber evidence="7">4.2.1.17</ecNumber>
    </submittedName>
</protein>
<dbReference type="AlphaFoldDB" id="V9VSE1"/>
<evidence type="ECO:0000256" key="1">
    <source>
        <dbReference type="ARBA" id="ARBA00005005"/>
    </source>
</evidence>
<gene>
    <name evidence="7" type="ORF">METH_05465</name>
</gene>
<dbReference type="EC" id="4.2.1.17" evidence="7"/>
<dbReference type="Gene3D" id="1.10.12.10">
    <property type="entry name" value="Lyase 2-enoyl-coa Hydratase, Chain A, domain 2"/>
    <property type="match status" value="1"/>
</dbReference>
<dbReference type="Proteomes" id="UP000018780">
    <property type="component" value="Chromosome"/>
</dbReference>
<dbReference type="InterPro" id="IPR029045">
    <property type="entry name" value="ClpP/crotonase-like_dom_sf"/>
</dbReference>
<evidence type="ECO:0000256" key="5">
    <source>
        <dbReference type="ARBA" id="ARBA00023235"/>
    </source>
</evidence>
<dbReference type="PROSITE" id="PS00166">
    <property type="entry name" value="ENOYL_COA_HYDRATASE"/>
    <property type="match status" value="1"/>
</dbReference>
<dbReference type="CDD" id="cd06558">
    <property type="entry name" value="crotonase-like"/>
    <property type="match status" value="1"/>
</dbReference>
<dbReference type="GO" id="GO:0006635">
    <property type="term" value="P:fatty acid beta-oxidation"/>
    <property type="evidence" value="ECO:0007669"/>
    <property type="project" value="UniProtKB-UniPathway"/>
</dbReference>
<dbReference type="InterPro" id="IPR014748">
    <property type="entry name" value="Enoyl-CoA_hydra_C"/>
</dbReference>
<proteinExistence type="inferred from homology"/>
<dbReference type="PANTHER" id="PTHR43149">
    <property type="entry name" value="ENOYL-COA HYDRATASE"/>
    <property type="match status" value="1"/>
</dbReference>
<keyword evidence="3" id="KW-0276">Fatty acid metabolism</keyword>
<sequence>MARVTTGYKDHIAYVTLARPDKHNALDDAMIEAIIAAGQEVAASDARAVVLAGSGKSFCAGLDMASFTSLMQRDLNSLVMERTHHDANAFQEVAMVWRRVPVPVIAAIHGACFGGGLQIALGADIRIAHPEAQLSVMEMKWGLIPDMGGMALLPRLLRSDVLRRLTYTAEKIGARQALDWGLLSELSDSPLTRAQELAAVIAAKSPSAIRAAKRLIAVAESGAAQADVLLAESAEQLELIGKPDQMEAVAAQLQKRSADFG</sequence>
<name>V9VSE1_9RHOB</name>
<evidence type="ECO:0000256" key="6">
    <source>
        <dbReference type="RuleBase" id="RU003707"/>
    </source>
</evidence>
<dbReference type="GO" id="GO:0016853">
    <property type="term" value="F:isomerase activity"/>
    <property type="evidence" value="ECO:0007669"/>
    <property type="project" value="UniProtKB-KW"/>
</dbReference>
<dbReference type="KEGG" id="lmd:METH_05465"/>
<dbReference type="GO" id="GO:0004300">
    <property type="term" value="F:enoyl-CoA hydratase activity"/>
    <property type="evidence" value="ECO:0007669"/>
    <property type="project" value="UniProtKB-EC"/>
</dbReference>
<dbReference type="InterPro" id="IPR018376">
    <property type="entry name" value="Enoyl-CoA_hyd/isom_CS"/>
</dbReference>
<dbReference type="UniPathway" id="UPA00659"/>
<keyword evidence="5" id="KW-0413">Isomerase</keyword>
<dbReference type="InterPro" id="IPR001753">
    <property type="entry name" value="Enoyl-CoA_hydra/iso"/>
</dbReference>
<keyword evidence="4" id="KW-0443">Lipid metabolism</keyword>